<evidence type="ECO:0000313" key="2">
    <source>
        <dbReference type="EMBL" id="KAH0758639.1"/>
    </source>
</evidence>
<protein>
    <submittedName>
        <fullName evidence="2">Uncharacterized protein</fullName>
    </submittedName>
</protein>
<evidence type="ECO:0000256" key="1">
    <source>
        <dbReference type="SAM" id="Phobius"/>
    </source>
</evidence>
<evidence type="ECO:0000313" key="3">
    <source>
        <dbReference type="Proteomes" id="UP000826656"/>
    </source>
</evidence>
<keyword evidence="1" id="KW-0812">Transmembrane</keyword>
<keyword evidence="1" id="KW-0472">Membrane</keyword>
<name>A0ABQ7V3I3_SOLTU</name>
<proteinExistence type="predicted"/>
<keyword evidence="3" id="KW-1185">Reference proteome</keyword>
<accession>A0ABQ7V3I3</accession>
<comment type="caution">
    <text evidence="2">The sequence shown here is derived from an EMBL/GenBank/DDBJ whole genome shotgun (WGS) entry which is preliminary data.</text>
</comment>
<dbReference type="Proteomes" id="UP000826656">
    <property type="component" value="Unassembled WGS sequence"/>
</dbReference>
<gene>
    <name evidence="2" type="ORF">KY290_022132</name>
</gene>
<feature type="transmembrane region" description="Helical" evidence="1">
    <location>
        <begin position="34"/>
        <end position="54"/>
    </location>
</feature>
<keyword evidence="1" id="KW-1133">Transmembrane helix</keyword>
<organism evidence="2 3">
    <name type="scientific">Solanum tuberosum</name>
    <name type="common">Potato</name>
    <dbReference type="NCBI Taxonomy" id="4113"/>
    <lineage>
        <taxon>Eukaryota</taxon>
        <taxon>Viridiplantae</taxon>
        <taxon>Streptophyta</taxon>
        <taxon>Embryophyta</taxon>
        <taxon>Tracheophyta</taxon>
        <taxon>Spermatophyta</taxon>
        <taxon>Magnoliopsida</taxon>
        <taxon>eudicotyledons</taxon>
        <taxon>Gunneridae</taxon>
        <taxon>Pentapetalae</taxon>
        <taxon>asterids</taxon>
        <taxon>lamiids</taxon>
        <taxon>Solanales</taxon>
        <taxon>Solanaceae</taxon>
        <taxon>Solanoideae</taxon>
        <taxon>Solaneae</taxon>
        <taxon>Solanum</taxon>
    </lineage>
</organism>
<sequence length="67" mass="7596">MKNRLVPREERVRCEISIPGRFSKRSGRRDKGNARLVGSLGCWIAEAGFIFWFAGSGVWTARKKKNG</sequence>
<dbReference type="EMBL" id="JAIVGD010000015">
    <property type="protein sequence ID" value="KAH0758639.1"/>
    <property type="molecule type" value="Genomic_DNA"/>
</dbReference>
<reference evidence="2 3" key="1">
    <citation type="journal article" date="2021" name="bioRxiv">
        <title>Chromosome-scale and haplotype-resolved genome assembly of a tetraploid potato cultivar.</title>
        <authorList>
            <person name="Sun H."/>
            <person name="Jiao W.-B."/>
            <person name="Krause K."/>
            <person name="Campoy J.A."/>
            <person name="Goel M."/>
            <person name="Folz-Donahue K."/>
            <person name="Kukat C."/>
            <person name="Huettel B."/>
            <person name="Schneeberger K."/>
        </authorList>
    </citation>
    <scope>NUCLEOTIDE SEQUENCE [LARGE SCALE GENOMIC DNA]</scope>
    <source>
        <strain evidence="2">SolTubOtavaFocal</strain>
        <tissue evidence="2">Leaves</tissue>
    </source>
</reference>